<evidence type="ECO:0000313" key="5">
    <source>
        <dbReference type="EMBL" id="KAA1258691.1"/>
    </source>
</evidence>
<dbReference type="GO" id="GO:0032259">
    <property type="term" value="P:methylation"/>
    <property type="evidence" value="ECO:0007669"/>
    <property type="project" value="UniProtKB-KW"/>
</dbReference>
<dbReference type="RefSeq" id="WP_068265316.1">
    <property type="nucleotide sequence ID" value="NZ_LWSK01000083.1"/>
</dbReference>
<dbReference type="Pfam" id="PF10017">
    <property type="entry name" value="Methyltransf_33"/>
    <property type="match status" value="1"/>
</dbReference>
<protein>
    <submittedName>
        <fullName evidence="5">Histidine-specific methyltransferase EgtD</fullName>
        <ecNumber evidence="5">2.1.1.44</ecNumber>
    </submittedName>
</protein>
<dbReference type="EMBL" id="VRLW01000001">
    <property type="protein sequence ID" value="KAA1258691.1"/>
    <property type="molecule type" value="Genomic_DNA"/>
</dbReference>
<dbReference type="InterPro" id="IPR017804">
    <property type="entry name" value="MeTrfase_EgtD-like"/>
</dbReference>
<dbReference type="OrthoDB" id="5289726at2"/>
<accession>A0A5B1CEP3</accession>
<gene>
    <name evidence="5" type="primary">egtD</name>
    <name evidence="5" type="ORF">LF1_12130</name>
</gene>
<feature type="compositionally biased region" description="Polar residues" evidence="3">
    <location>
        <begin position="11"/>
        <end position="21"/>
    </location>
</feature>
<dbReference type="EC" id="2.1.1.44" evidence="5"/>
<dbReference type="AlphaFoldDB" id="A0A5B1CEP3"/>
<dbReference type="InterPro" id="IPR035094">
    <property type="entry name" value="EgtD"/>
</dbReference>
<dbReference type="InterPro" id="IPR029063">
    <property type="entry name" value="SAM-dependent_MTases_sf"/>
</dbReference>
<feature type="domain" description="Histidine-specific methyltransferase SAM-dependent" evidence="4">
    <location>
        <begin position="26"/>
        <end position="325"/>
    </location>
</feature>
<evidence type="ECO:0000256" key="2">
    <source>
        <dbReference type="ARBA" id="ARBA00022679"/>
    </source>
</evidence>
<dbReference type="InterPro" id="IPR051128">
    <property type="entry name" value="EgtD_Methyltrsf_superfamily"/>
</dbReference>
<dbReference type="PIRSF" id="PIRSF018005">
    <property type="entry name" value="UCP018005"/>
    <property type="match status" value="1"/>
</dbReference>
<name>A0A5B1CEP3_9BACT</name>
<dbReference type="InterPro" id="IPR019257">
    <property type="entry name" value="MeTrfase_dom"/>
</dbReference>
<reference evidence="5 6" key="1">
    <citation type="submission" date="2019-08" db="EMBL/GenBank/DDBJ databases">
        <title>Deep-cultivation of Planctomycetes and their phenomic and genomic characterization uncovers novel biology.</title>
        <authorList>
            <person name="Wiegand S."/>
            <person name="Jogler M."/>
            <person name="Boedeker C."/>
            <person name="Pinto D."/>
            <person name="Vollmers J."/>
            <person name="Rivas-Marin E."/>
            <person name="Kohn T."/>
            <person name="Peeters S.H."/>
            <person name="Heuer A."/>
            <person name="Rast P."/>
            <person name="Oberbeckmann S."/>
            <person name="Bunk B."/>
            <person name="Jeske O."/>
            <person name="Meyerdierks A."/>
            <person name="Storesund J.E."/>
            <person name="Kallscheuer N."/>
            <person name="Luecker S."/>
            <person name="Lage O.M."/>
            <person name="Pohl T."/>
            <person name="Merkel B.J."/>
            <person name="Hornburger P."/>
            <person name="Mueller R.-W."/>
            <person name="Bruemmer F."/>
            <person name="Labrenz M."/>
            <person name="Spormann A.M."/>
            <person name="Op Den Camp H."/>
            <person name="Overmann J."/>
            <person name="Amann R."/>
            <person name="Jetten M.S.M."/>
            <person name="Mascher T."/>
            <person name="Medema M.H."/>
            <person name="Devos D.P."/>
            <person name="Kaster A.-K."/>
            <person name="Ovreas L."/>
            <person name="Rohde M."/>
            <person name="Galperin M.Y."/>
            <person name="Jogler C."/>
        </authorList>
    </citation>
    <scope>NUCLEOTIDE SEQUENCE [LARGE SCALE GENOMIC DNA]</scope>
    <source>
        <strain evidence="5 6">LF1</strain>
    </source>
</reference>
<dbReference type="GO" id="GO:0052706">
    <property type="term" value="F:L-histidine N(alpha)-methyltransferase activity"/>
    <property type="evidence" value="ECO:0007669"/>
    <property type="project" value="UniProtKB-EC"/>
</dbReference>
<dbReference type="Proteomes" id="UP000322699">
    <property type="component" value="Unassembled WGS sequence"/>
</dbReference>
<sequence>MRQSDCLDLGNTESQSQTLEEQTPGFRDDVIRGLSKREKELHCKYLYDEKGSQLFDQICELPEYYPTRTEASIMQQNADAIGHRIGNDAVLVEYGSGSSTKTRLLLDHLDDQRAYLPVDISDEHLMRTADQLRSDYPGLDIHPIVADFTAGFDLPDEFETTPVTVYFPGSTIGNLRTDLAVDLLSEIAKQCHSGGGLLIGFDLDKCPDRLVAAYDDAAGVTAKFNLNLLSRINRELDGDFDLDQFKHVAIYSEEHSRIEIYIESQTDQIVTVGDAEFSFSEGERILTEHSHKYSIDQFESMAAQAGFAMDECWTDDENLFAVMHLSLQ</sequence>
<evidence type="ECO:0000256" key="1">
    <source>
        <dbReference type="ARBA" id="ARBA00022603"/>
    </source>
</evidence>
<organism evidence="5 6">
    <name type="scientific">Rubripirellula obstinata</name>
    <dbReference type="NCBI Taxonomy" id="406547"/>
    <lineage>
        <taxon>Bacteria</taxon>
        <taxon>Pseudomonadati</taxon>
        <taxon>Planctomycetota</taxon>
        <taxon>Planctomycetia</taxon>
        <taxon>Pirellulales</taxon>
        <taxon>Pirellulaceae</taxon>
        <taxon>Rubripirellula</taxon>
    </lineage>
</organism>
<keyword evidence="1 5" id="KW-0489">Methyltransferase</keyword>
<comment type="caution">
    <text evidence="5">The sequence shown here is derived from an EMBL/GenBank/DDBJ whole genome shotgun (WGS) entry which is preliminary data.</text>
</comment>
<dbReference type="PANTHER" id="PTHR43397">
    <property type="entry name" value="ERGOTHIONEINE BIOSYNTHESIS PROTEIN 1"/>
    <property type="match status" value="1"/>
</dbReference>
<keyword evidence="2 5" id="KW-0808">Transferase</keyword>
<evidence type="ECO:0000256" key="3">
    <source>
        <dbReference type="SAM" id="MobiDB-lite"/>
    </source>
</evidence>
<evidence type="ECO:0000259" key="4">
    <source>
        <dbReference type="Pfam" id="PF10017"/>
    </source>
</evidence>
<dbReference type="Gene3D" id="3.40.50.150">
    <property type="entry name" value="Vaccinia Virus protein VP39"/>
    <property type="match status" value="1"/>
</dbReference>
<dbReference type="SUPFAM" id="SSF53335">
    <property type="entry name" value="S-adenosyl-L-methionine-dependent methyltransferases"/>
    <property type="match status" value="1"/>
</dbReference>
<dbReference type="NCBIfam" id="TIGR03438">
    <property type="entry name" value="egtD_ergothio"/>
    <property type="match status" value="1"/>
</dbReference>
<feature type="region of interest" description="Disordered" evidence="3">
    <location>
        <begin position="1"/>
        <end position="24"/>
    </location>
</feature>
<dbReference type="PANTHER" id="PTHR43397:SF1">
    <property type="entry name" value="ERGOTHIONEINE BIOSYNTHESIS PROTEIN 1"/>
    <property type="match status" value="1"/>
</dbReference>
<proteinExistence type="predicted"/>
<evidence type="ECO:0000313" key="6">
    <source>
        <dbReference type="Proteomes" id="UP000322699"/>
    </source>
</evidence>
<keyword evidence="6" id="KW-1185">Reference proteome</keyword>